<dbReference type="Proteomes" id="UP000279259">
    <property type="component" value="Unassembled WGS sequence"/>
</dbReference>
<dbReference type="PANTHER" id="PTHR11225:SF4">
    <property type="entry name" value="NUCLEAR PORE COMPLEX PROTEIN NUP93"/>
    <property type="match status" value="1"/>
</dbReference>
<dbReference type="GO" id="GO:0016973">
    <property type="term" value="P:poly(A)+ mRNA export from nucleus"/>
    <property type="evidence" value="ECO:0007669"/>
    <property type="project" value="TreeGrafter"/>
</dbReference>
<keyword evidence="4" id="KW-0653">Protein transport</keyword>
<keyword evidence="4" id="KW-0509">mRNA transport</keyword>
<dbReference type="OrthoDB" id="1918363at2759"/>
<keyword evidence="4" id="KW-0813">Transport</keyword>
<proteinExistence type="inferred from homology"/>
<gene>
    <name evidence="6" type="ORF">EHS25_008010</name>
</gene>
<keyword evidence="4" id="KW-0472">Membrane</keyword>
<keyword evidence="4" id="KW-0906">Nuclear pore complex</keyword>
<evidence type="ECO:0000256" key="5">
    <source>
        <dbReference type="SAM" id="MobiDB-lite"/>
    </source>
</evidence>
<evidence type="ECO:0000256" key="3">
    <source>
        <dbReference type="ARBA" id="ARBA00023242"/>
    </source>
</evidence>
<evidence type="ECO:0000256" key="1">
    <source>
        <dbReference type="ARBA" id="ARBA00004259"/>
    </source>
</evidence>
<protein>
    <recommendedName>
        <fullName evidence="4">Nuclear pore protein</fullName>
    </recommendedName>
</protein>
<name>A0A427YNB3_9TREE</name>
<sequence>MSTSNPFFTSSSSVSGLGLGASGAGVPGTSSAPRPPASTSTTLNSLLAQAQSLNRAELDAELPQIRFGIDEIERMSEAVAGRGKGRKVHPGEGHTLLSNFGINTSHLSHTISHLPADVSGGAGGAGVPAPSAAAHRPRKRRVVPTGRVEPMGDLGPAYVSSEGDLGAWGRNWHEMVILSGIEMQRQKTIKSFQTQFQQKMLDNWEAEKARILQDELGVTDDELARLAGSLNGSGSGSGGGLAGSTLGRSALGASTRRFPMAQSTMSKSAEGRDGGLVMHTKMVKYERVISNLNERRKSKQPVELCQALEETVKGDQKFPLLPTAYHILAHLTQEPSIRDASSEGSDGAPVLERQYAGAYLGDPRSANAVLLRGRLTAGGRRFLERDDAEIVDGPDTVCSFENHVDEVIAKHPKEAALGGVPGIRNKVRAFVDVTLQGKESQESYKPESVNGSYIWAQAYYLLRCGFPDESLALLSEHQHSIKRDDWSFPGAFKVFLTTPDRRLPRPTRDQLFNDFNASIRNNPNVDQFKNALYKLVGRFELNRKSLKVATTTEDWMWLQLSLVRESKEMEPPQEQYDLGDLGKLVLKYGNDKFDNGGTRPFAWFNLLLFTAQFERAVAYLYSKPQLRTDAVHFAIALAYYGLLRVPSRGDDAELLTSEGEDTLLNFARVIKQYVAPWFKLEPVSALQYAYLVALGADAPGPEGETQKRLSLELVRDVVLASRSWSKLLGSVRADGTKETGVIERDLSLLKLSNSDEYLRAVVLSAAEQSASDSSLIDSIELYHLAGSYDKVVESVNRALGGSLASAGTSGSAAGGSGSASERLKTSSAEVGLSGAFGGAEDLYGLAQRVYSVYERDMGKRSKVSKGGWETLGTLLRLKQGMAEFAADRPDLALETFKSTNLLPLDTDPSSISRYSARFAALLDQSVISNLDSIIVTTMKCLHRLSQQLKQSPYGDAGRMAALQGYKQQAMGLIQFASGMRLRLGPDVYRQLSSMSAFF</sequence>
<dbReference type="AlphaFoldDB" id="A0A427YNB3"/>
<dbReference type="EMBL" id="RSCD01000005">
    <property type="protein sequence ID" value="RSH92565.1"/>
    <property type="molecule type" value="Genomic_DNA"/>
</dbReference>
<comment type="similarity">
    <text evidence="2 4">Belongs to the nucleoporin interacting component (NIC) family.</text>
</comment>
<comment type="subcellular location">
    <subcellularLocation>
        <location evidence="1">Nucleus envelope</location>
    </subcellularLocation>
    <subcellularLocation>
        <location evidence="4">Nucleus</location>
        <location evidence="4">Nuclear pore complex</location>
    </subcellularLocation>
</comment>
<evidence type="ECO:0000313" key="6">
    <source>
        <dbReference type="EMBL" id="RSH92565.1"/>
    </source>
</evidence>
<evidence type="ECO:0000256" key="4">
    <source>
        <dbReference type="RuleBase" id="RU364035"/>
    </source>
</evidence>
<keyword evidence="7" id="KW-1185">Reference proteome</keyword>
<feature type="compositionally biased region" description="Low complexity" evidence="5">
    <location>
        <begin position="1"/>
        <end position="16"/>
    </location>
</feature>
<keyword evidence="3 4" id="KW-0539">Nucleus</keyword>
<keyword evidence="4" id="KW-0811">Translocation</keyword>
<organism evidence="6 7">
    <name type="scientific">Saitozyma podzolica</name>
    <dbReference type="NCBI Taxonomy" id="1890683"/>
    <lineage>
        <taxon>Eukaryota</taxon>
        <taxon>Fungi</taxon>
        <taxon>Dikarya</taxon>
        <taxon>Basidiomycota</taxon>
        <taxon>Agaricomycotina</taxon>
        <taxon>Tremellomycetes</taxon>
        <taxon>Tremellales</taxon>
        <taxon>Trimorphomycetaceae</taxon>
        <taxon>Saitozyma</taxon>
    </lineage>
</organism>
<dbReference type="PANTHER" id="PTHR11225">
    <property type="entry name" value="NUCLEAR PORE COMPLEX PROTEIN NUP93 NUCLEOPORIN NUP93 DEAD EYE PROTEIN"/>
    <property type="match status" value="1"/>
</dbReference>
<dbReference type="InterPro" id="IPR007231">
    <property type="entry name" value="Nucleoporin_int_Nup93/Nic96"/>
</dbReference>
<comment type="caution">
    <text evidence="6">The sequence shown here is derived from an EMBL/GenBank/DDBJ whole genome shotgun (WGS) entry which is preliminary data.</text>
</comment>
<feature type="compositionally biased region" description="Gly residues" evidence="5">
    <location>
        <begin position="17"/>
        <end position="26"/>
    </location>
</feature>
<dbReference type="GO" id="GO:0006606">
    <property type="term" value="P:protein import into nucleus"/>
    <property type="evidence" value="ECO:0007669"/>
    <property type="project" value="TreeGrafter"/>
</dbReference>
<dbReference type="STRING" id="1890683.A0A427YNB3"/>
<feature type="region of interest" description="Disordered" evidence="5">
    <location>
        <begin position="1"/>
        <end position="40"/>
    </location>
</feature>
<dbReference type="GO" id="GO:0005643">
    <property type="term" value="C:nuclear pore"/>
    <property type="evidence" value="ECO:0007669"/>
    <property type="project" value="UniProtKB-SubCell"/>
</dbReference>
<dbReference type="Pfam" id="PF04097">
    <property type="entry name" value="Nic96"/>
    <property type="match status" value="1"/>
</dbReference>
<feature type="compositionally biased region" description="Low complexity" evidence="5">
    <location>
        <begin position="27"/>
        <end position="40"/>
    </location>
</feature>
<feature type="region of interest" description="Disordered" evidence="5">
    <location>
        <begin position="121"/>
        <end position="148"/>
    </location>
</feature>
<reference evidence="6 7" key="1">
    <citation type="submission" date="2018-11" db="EMBL/GenBank/DDBJ databases">
        <title>Genome sequence of Saitozyma podzolica DSM 27192.</title>
        <authorList>
            <person name="Aliyu H."/>
            <person name="Gorte O."/>
            <person name="Ochsenreither K."/>
        </authorList>
    </citation>
    <scope>NUCLEOTIDE SEQUENCE [LARGE SCALE GENOMIC DNA]</scope>
    <source>
        <strain evidence="6 7">DSM 27192</strain>
    </source>
</reference>
<evidence type="ECO:0000313" key="7">
    <source>
        <dbReference type="Proteomes" id="UP000279259"/>
    </source>
</evidence>
<accession>A0A427YNB3</accession>
<evidence type="ECO:0000256" key="2">
    <source>
        <dbReference type="ARBA" id="ARBA00010186"/>
    </source>
</evidence>
<dbReference type="GO" id="GO:0017056">
    <property type="term" value="F:structural constituent of nuclear pore"/>
    <property type="evidence" value="ECO:0007669"/>
    <property type="project" value="InterPro"/>
</dbReference>